<name>A0A0A1ZIX2_PROMR</name>
<comment type="function">
    <text evidence="5 7">Catalyzes the condensation of carbamoyl phosphate and aspartate to form carbamoyl aspartate and inorganic phosphate, the committed step in the de novo pyrimidine nucleotide biosynthesis pathway.</text>
</comment>
<feature type="binding site" evidence="7">
    <location>
        <position position="294"/>
    </location>
    <ligand>
        <name>carbamoyl phosphate</name>
        <dbReference type="ChEBI" id="CHEBI:58228"/>
    </ligand>
</feature>
<dbReference type="GO" id="GO:0016597">
    <property type="term" value="F:amino acid binding"/>
    <property type="evidence" value="ECO:0007669"/>
    <property type="project" value="InterPro"/>
</dbReference>
<dbReference type="GO" id="GO:0006207">
    <property type="term" value="P:'de novo' pyrimidine nucleobase biosynthetic process"/>
    <property type="evidence" value="ECO:0007669"/>
    <property type="project" value="InterPro"/>
</dbReference>
<dbReference type="UniPathway" id="UPA00070">
    <property type="reaction ID" value="UER00116"/>
</dbReference>
<evidence type="ECO:0000256" key="4">
    <source>
        <dbReference type="ARBA" id="ARBA00022975"/>
    </source>
</evidence>
<proteinExistence type="inferred from homology"/>
<reference evidence="11" key="1">
    <citation type="journal article" date="2014" name="Sci. Data">
        <title>Genomes of diverse isolates of the marine cyanobacterium Prochlorococcus.</title>
        <authorList>
            <person name="Biller S."/>
            <person name="Berube P."/>
            <person name="Thompson J."/>
            <person name="Kelly L."/>
            <person name="Roggensack S."/>
            <person name="Awad L."/>
            <person name="Roache-Johnson K."/>
            <person name="Ding H."/>
            <person name="Giovannoni S.J."/>
            <person name="Moore L.R."/>
            <person name="Chisholm S.W."/>
        </authorList>
    </citation>
    <scope>NUCLEOTIDE SEQUENCE [LARGE SCALE GENOMIC DNA]</scope>
    <source>
        <strain evidence="11">GP2</strain>
    </source>
</reference>
<gene>
    <name evidence="7" type="primary">pyrB</name>
    <name evidence="10" type="ORF">EU91_0404</name>
</gene>
<dbReference type="PRINTS" id="PR00101">
    <property type="entry name" value="ATCASE"/>
</dbReference>
<accession>A0A0A1ZIX2</accession>
<comment type="catalytic activity">
    <reaction evidence="6 7">
        <text>carbamoyl phosphate + L-aspartate = N-carbamoyl-L-aspartate + phosphate + H(+)</text>
        <dbReference type="Rhea" id="RHEA:20013"/>
        <dbReference type="ChEBI" id="CHEBI:15378"/>
        <dbReference type="ChEBI" id="CHEBI:29991"/>
        <dbReference type="ChEBI" id="CHEBI:32814"/>
        <dbReference type="ChEBI" id="CHEBI:43474"/>
        <dbReference type="ChEBI" id="CHEBI:58228"/>
        <dbReference type="EC" id="2.1.3.2"/>
    </reaction>
</comment>
<dbReference type="Proteomes" id="UP000030598">
    <property type="component" value="Unassembled WGS sequence"/>
</dbReference>
<feature type="binding site" evidence="7">
    <location>
        <position position="182"/>
    </location>
    <ligand>
        <name>L-aspartate</name>
        <dbReference type="ChEBI" id="CHEBI:29991"/>
    </ligand>
</feature>
<keyword evidence="4 7" id="KW-0665">Pyrimidine biosynthesis</keyword>
<sequence>MQIWPHKHIHTLANFSIKDYESVFELANRFDALKNAGTKKIPALQGTLVTSLFFEASTRTKNSFELAAKRLSADVQTFAPSSSSLTKGETIIDTAITYSAMGADTLVIRHSSSYITFEIAKKLDAINAKTSVLNAGDGLHSHPSQGLLDIYTLIKFFSQKTLNPEVLNSKKILIIGDVNHSRVARSNLWALSAFGADIILCGPKTLIPDEFINFLKTPAPNQTEDPVKSRGSITISRSLEESIKIADAIIVLRLQKERMMENLLNSIDSYSLDYGLTPEKLSLNNKEIPILHPGPINRDIEISSKVVDRYPNCLINNQVANGIPIRMALLYLLQKHNK</sequence>
<evidence type="ECO:0000256" key="3">
    <source>
        <dbReference type="ARBA" id="ARBA00022679"/>
    </source>
</evidence>
<dbReference type="EMBL" id="JNAH01000003">
    <property type="protein sequence ID" value="KGF88471.1"/>
    <property type="molecule type" value="Genomic_DNA"/>
</dbReference>
<dbReference type="InterPro" id="IPR006131">
    <property type="entry name" value="Asp_carbamoyltransf_Asp/Orn-bd"/>
</dbReference>
<evidence type="ECO:0000256" key="2">
    <source>
        <dbReference type="ARBA" id="ARBA00008896"/>
    </source>
</evidence>
<dbReference type="PROSITE" id="PS00097">
    <property type="entry name" value="CARBAMOYLTRANSFERASE"/>
    <property type="match status" value="1"/>
</dbReference>
<protein>
    <recommendedName>
        <fullName evidence="7">Aspartate carbamoyltransferase</fullName>
        <ecNumber evidence="7">2.1.3.2</ecNumber>
    </recommendedName>
    <alternativeName>
        <fullName evidence="7">Aspartate transcarbamylase</fullName>
        <shortName evidence="7">ATCase</shortName>
    </alternativeName>
</protein>
<feature type="binding site" evidence="7">
    <location>
        <position position="59"/>
    </location>
    <ligand>
        <name>carbamoyl phosphate</name>
        <dbReference type="ChEBI" id="CHEBI:58228"/>
    </ligand>
</feature>
<evidence type="ECO:0000259" key="9">
    <source>
        <dbReference type="Pfam" id="PF02729"/>
    </source>
</evidence>
<feature type="binding site" evidence="7">
    <location>
        <position position="87"/>
    </location>
    <ligand>
        <name>L-aspartate</name>
        <dbReference type="ChEBI" id="CHEBI:29991"/>
    </ligand>
</feature>
<comment type="pathway">
    <text evidence="1 7">Pyrimidine metabolism; UMP biosynthesis via de novo pathway; (S)-dihydroorotate from bicarbonate: step 2/3.</text>
</comment>
<feature type="binding site" evidence="7">
    <location>
        <position position="142"/>
    </location>
    <ligand>
        <name>carbamoyl phosphate</name>
        <dbReference type="ChEBI" id="CHEBI:58228"/>
    </ligand>
</feature>
<dbReference type="EC" id="2.1.3.2" evidence="7"/>
<dbReference type="InterPro" id="IPR006132">
    <property type="entry name" value="Asp/Orn_carbamoyltranf_P-bd"/>
</dbReference>
<dbReference type="InterPro" id="IPR036901">
    <property type="entry name" value="Asp/Orn_carbamoylTrfase_sf"/>
</dbReference>
<dbReference type="NCBIfam" id="NF002032">
    <property type="entry name" value="PRK00856.1"/>
    <property type="match status" value="1"/>
</dbReference>
<dbReference type="Pfam" id="PF00185">
    <property type="entry name" value="OTCace"/>
    <property type="match status" value="1"/>
</dbReference>
<feature type="binding site" evidence="7">
    <location>
        <position position="295"/>
    </location>
    <ligand>
        <name>carbamoyl phosphate</name>
        <dbReference type="ChEBI" id="CHEBI:58228"/>
    </ligand>
</feature>
<dbReference type="RefSeq" id="WP_032523998.1">
    <property type="nucleotide sequence ID" value="NZ_CP138934.1"/>
</dbReference>
<dbReference type="STRING" id="59925.EU91_0404"/>
<evidence type="ECO:0000313" key="10">
    <source>
        <dbReference type="EMBL" id="KGF88471.1"/>
    </source>
</evidence>
<dbReference type="GO" id="GO:0044205">
    <property type="term" value="P:'de novo' UMP biosynthetic process"/>
    <property type="evidence" value="ECO:0007669"/>
    <property type="project" value="UniProtKB-UniRule"/>
</dbReference>
<dbReference type="AlphaFoldDB" id="A0A0A1ZIX2"/>
<dbReference type="HAMAP" id="MF_00001">
    <property type="entry name" value="Asp_carb_tr"/>
    <property type="match status" value="1"/>
</dbReference>
<dbReference type="Gene3D" id="3.40.50.1370">
    <property type="entry name" value="Aspartate/ornithine carbamoyltransferase"/>
    <property type="match status" value="2"/>
</dbReference>
<feature type="binding site" evidence="7">
    <location>
        <position position="60"/>
    </location>
    <ligand>
        <name>carbamoyl phosphate</name>
        <dbReference type="ChEBI" id="CHEBI:58228"/>
    </ligand>
</feature>
<feature type="binding site" evidence="7">
    <location>
        <position position="109"/>
    </location>
    <ligand>
        <name>carbamoyl phosphate</name>
        <dbReference type="ChEBI" id="CHEBI:58228"/>
    </ligand>
</feature>
<dbReference type="PANTHER" id="PTHR45753">
    <property type="entry name" value="ORNITHINE CARBAMOYLTRANSFERASE, MITOCHONDRIAL"/>
    <property type="match status" value="1"/>
</dbReference>
<dbReference type="PRINTS" id="PR00100">
    <property type="entry name" value="AOTCASE"/>
</dbReference>
<feature type="domain" description="Aspartate/ornithine carbamoyltransferase carbamoyl-P binding" evidence="9">
    <location>
        <begin position="7"/>
        <end position="154"/>
    </location>
</feature>
<dbReference type="GO" id="GO:0006520">
    <property type="term" value="P:amino acid metabolic process"/>
    <property type="evidence" value="ECO:0007669"/>
    <property type="project" value="InterPro"/>
</dbReference>
<dbReference type="InterPro" id="IPR002082">
    <property type="entry name" value="Asp_carbamoyltransf"/>
</dbReference>
<dbReference type="SUPFAM" id="SSF53671">
    <property type="entry name" value="Aspartate/ornithine carbamoyltransferase"/>
    <property type="match status" value="1"/>
</dbReference>
<comment type="similarity">
    <text evidence="2 7">Belongs to the aspartate/ornithine carbamoyltransferase superfamily. ATCase family.</text>
</comment>
<keyword evidence="3 7" id="KW-0808">Transferase</keyword>
<dbReference type="InterPro" id="IPR006130">
    <property type="entry name" value="Asp/Orn_carbamoylTrfase"/>
</dbReference>
<feature type="binding site" evidence="7">
    <location>
        <position position="253"/>
    </location>
    <ligand>
        <name>L-aspartate</name>
        <dbReference type="ChEBI" id="CHEBI:29991"/>
    </ligand>
</feature>
<evidence type="ECO:0000256" key="7">
    <source>
        <dbReference type="HAMAP-Rule" id="MF_00001"/>
    </source>
</evidence>
<dbReference type="NCBIfam" id="TIGR00670">
    <property type="entry name" value="asp_carb_tr"/>
    <property type="match status" value="1"/>
</dbReference>
<dbReference type="eggNOG" id="COG0540">
    <property type="taxonomic scope" value="Bacteria"/>
</dbReference>
<evidence type="ECO:0000256" key="5">
    <source>
        <dbReference type="ARBA" id="ARBA00043884"/>
    </source>
</evidence>
<organism evidence="10 11">
    <name type="scientific">Prochlorococcus marinus str. GP2</name>
    <dbReference type="NCBI Taxonomy" id="59925"/>
    <lineage>
        <taxon>Bacteria</taxon>
        <taxon>Bacillati</taxon>
        <taxon>Cyanobacteriota</taxon>
        <taxon>Cyanophyceae</taxon>
        <taxon>Synechococcales</taxon>
        <taxon>Prochlorococcaceae</taxon>
        <taxon>Prochlorococcus</taxon>
    </lineage>
</organism>
<dbReference type="Pfam" id="PF02729">
    <property type="entry name" value="OTCace_N"/>
    <property type="match status" value="1"/>
</dbReference>
<evidence type="ECO:0000256" key="6">
    <source>
        <dbReference type="ARBA" id="ARBA00048859"/>
    </source>
</evidence>
<dbReference type="PANTHER" id="PTHR45753:SF6">
    <property type="entry name" value="ASPARTATE CARBAMOYLTRANSFERASE"/>
    <property type="match status" value="1"/>
</dbReference>
<comment type="subunit">
    <text evidence="7">Heterododecamer (2C3:3R2) of six catalytic PyrB chains organized as two trimers (C3), and six regulatory PyrI chains organized as three dimers (R2).</text>
</comment>
<comment type="caution">
    <text evidence="10">The sequence shown here is derived from an EMBL/GenBank/DDBJ whole genome shotgun (WGS) entry which is preliminary data.</text>
</comment>
<evidence type="ECO:0000259" key="8">
    <source>
        <dbReference type="Pfam" id="PF00185"/>
    </source>
</evidence>
<evidence type="ECO:0000313" key="11">
    <source>
        <dbReference type="Proteomes" id="UP000030598"/>
    </source>
</evidence>
<dbReference type="GO" id="GO:0005829">
    <property type="term" value="C:cytosol"/>
    <property type="evidence" value="ECO:0007669"/>
    <property type="project" value="TreeGrafter"/>
</dbReference>
<feature type="domain" description="Aspartate/ornithine carbamoyltransferase Asp/Orn-binding" evidence="8">
    <location>
        <begin position="170"/>
        <end position="333"/>
    </location>
</feature>
<feature type="binding site" evidence="7">
    <location>
        <position position="145"/>
    </location>
    <ligand>
        <name>carbamoyl phosphate</name>
        <dbReference type="ChEBI" id="CHEBI:58228"/>
    </ligand>
</feature>
<dbReference type="GO" id="GO:0004070">
    <property type="term" value="F:aspartate carbamoyltransferase activity"/>
    <property type="evidence" value="ECO:0007669"/>
    <property type="project" value="UniProtKB-UniRule"/>
</dbReference>
<dbReference type="OrthoDB" id="9774690at2"/>
<evidence type="ECO:0000256" key="1">
    <source>
        <dbReference type="ARBA" id="ARBA00004852"/>
    </source>
</evidence>